<dbReference type="Pfam" id="PF01408">
    <property type="entry name" value="GFO_IDH_MocA"/>
    <property type="match status" value="1"/>
</dbReference>
<dbReference type="Pfam" id="PF22725">
    <property type="entry name" value="GFO_IDH_MocA_C3"/>
    <property type="match status" value="1"/>
</dbReference>
<feature type="domain" description="Gfo/Idh/MocA-like oxidoreductase N-terminal" evidence="1">
    <location>
        <begin position="10"/>
        <end position="127"/>
    </location>
</feature>
<dbReference type="AlphaFoldDB" id="A0A557SW72"/>
<dbReference type="InterPro" id="IPR051450">
    <property type="entry name" value="Gfo/Idh/MocA_Oxidoreductases"/>
</dbReference>
<gene>
    <name evidence="3" type="ORF">NARC_50036</name>
</gene>
<dbReference type="InterPro" id="IPR000683">
    <property type="entry name" value="Gfo/Idh/MocA-like_OxRdtase_N"/>
</dbReference>
<dbReference type="GO" id="GO:0000166">
    <property type="term" value="F:nucleotide binding"/>
    <property type="evidence" value="ECO:0007669"/>
    <property type="project" value="InterPro"/>
</dbReference>
<sequence length="321" mass="36046">MWKQLDKKSIKIAVIGTGGWGKNHVRVLNDLGVLSAICDSDENRSQALAKKFKITSYSTVEQLLEKETSLDACLVCTPTKTHFPIAQEIIKHGINVFVEKPLSFSSIECEELTKLSKQNNVILTSGYIERFNPAVQDLKKIIDDNTYGELLMMEFHRENRMPMHIKDVGIIYDTSVHDIDTALFIFDSKPNVVFARAGKKFHNSEDFATIMLGFPNQKVAIIASNWITPKKVRRFSAVCSEGTITGDFITQEIRIDDENQTLIPRRNIREPLTLELENFVKSLSGNITKYLVTPEDATAVTKIAEAALISSNTGTPVYLSF</sequence>
<proteinExistence type="predicted"/>
<dbReference type="SUPFAM" id="SSF55347">
    <property type="entry name" value="Glyceraldehyde-3-phosphate dehydrogenase-like, C-terminal domain"/>
    <property type="match status" value="1"/>
</dbReference>
<dbReference type="SUPFAM" id="SSF51735">
    <property type="entry name" value="NAD(P)-binding Rossmann-fold domains"/>
    <property type="match status" value="1"/>
</dbReference>
<evidence type="ECO:0000259" key="1">
    <source>
        <dbReference type="Pfam" id="PF01408"/>
    </source>
</evidence>
<name>A0A557SW72_9ARCH</name>
<keyword evidence="4" id="KW-1185">Reference proteome</keyword>
<evidence type="ECO:0000313" key="3">
    <source>
        <dbReference type="EMBL" id="TVP40855.1"/>
    </source>
</evidence>
<protein>
    <submittedName>
        <fullName evidence="3">Putative oxidoreductase domain protein</fullName>
    </submittedName>
</protein>
<organism evidence="3 4">
    <name type="scientific">Candidatus Nitrosocosmicus arcticus</name>
    <dbReference type="NCBI Taxonomy" id="2035267"/>
    <lineage>
        <taxon>Archaea</taxon>
        <taxon>Nitrososphaerota</taxon>
        <taxon>Nitrososphaeria</taxon>
        <taxon>Nitrososphaerales</taxon>
        <taxon>Nitrososphaeraceae</taxon>
        <taxon>Candidatus Nitrosocosmicus</taxon>
    </lineage>
</organism>
<reference evidence="3 4" key="1">
    <citation type="journal article" date="2019" name="Front. Microbiol.">
        <title>Ammonia Oxidation by the Arctic Terrestrial Thaumarchaeote Candidatus Nitrosocosmicus arcticus Is Stimulated by Increasing Temperatures.</title>
        <authorList>
            <person name="Alves R.J.E."/>
            <person name="Kerou M."/>
            <person name="Zappe A."/>
            <person name="Bittner R."/>
            <person name="Abby S.S."/>
            <person name="Schmidt H.A."/>
            <person name="Pfeifer K."/>
            <person name="Schleper C."/>
        </authorList>
    </citation>
    <scope>NUCLEOTIDE SEQUENCE [LARGE SCALE GENOMIC DNA]</scope>
    <source>
        <strain evidence="3 4">Kfb</strain>
    </source>
</reference>
<dbReference type="InterPro" id="IPR036291">
    <property type="entry name" value="NAD(P)-bd_dom_sf"/>
</dbReference>
<evidence type="ECO:0000313" key="4">
    <source>
        <dbReference type="Proteomes" id="UP000315289"/>
    </source>
</evidence>
<feature type="domain" description="GFO/IDH/MocA-like oxidoreductase" evidence="2">
    <location>
        <begin position="135"/>
        <end position="244"/>
    </location>
</feature>
<dbReference type="Gene3D" id="3.30.360.10">
    <property type="entry name" value="Dihydrodipicolinate Reductase, domain 2"/>
    <property type="match status" value="1"/>
</dbReference>
<accession>A0A557SW72</accession>
<evidence type="ECO:0000259" key="2">
    <source>
        <dbReference type="Pfam" id="PF22725"/>
    </source>
</evidence>
<dbReference type="EMBL" id="VOAH01000005">
    <property type="protein sequence ID" value="TVP40855.1"/>
    <property type="molecule type" value="Genomic_DNA"/>
</dbReference>
<dbReference type="Proteomes" id="UP000315289">
    <property type="component" value="Unassembled WGS sequence"/>
</dbReference>
<dbReference type="InterPro" id="IPR055170">
    <property type="entry name" value="GFO_IDH_MocA-like_dom"/>
</dbReference>
<dbReference type="Gene3D" id="3.40.50.720">
    <property type="entry name" value="NAD(P)-binding Rossmann-like Domain"/>
    <property type="match status" value="1"/>
</dbReference>
<dbReference type="PANTHER" id="PTHR43377">
    <property type="entry name" value="BILIVERDIN REDUCTASE A"/>
    <property type="match status" value="1"/>
</dbReference>
<comment type="caution">
    <text evidence="3">The sequence shown here is derived from an EMBL/GenBank/DDBJ whole genome shotgun (WGS) entry which is preliminary data.</text>
</comment>
<dbReference type="PANTHER" id="PTHR43377:SF1">
    <property type="entry name" value="BILIVERDIN REDUCTASE A"/>
    <property type="match status" value="1"/>
</dbReference>